<evidence type="ECO:0000313" key="2">
    <source>
        <dbReference type="Proteomes" id="UP000887575"/>
    </source>
</evidence>
<keyword evidence="2" id="KW-1185">Reference proteome</keyword>
<keyword evidence="1" id="KW-1133">Transmembrane helix</keyword>
<keyword evidence="1" id="KW-0472">Membrane</keyword>
<dbReference type="WBParaSite" id="MBELARI_LOCUS17715">
    <property type="protein sequence ID" value="MBELARI_LOCUS17715"/>
    <property type="gene ID" value="MBELARI_LOCUS17715"/>
</dbReference>
<evidence type="ECO:0000256" key="1">
    <source>
        <dbReference type="SAM" id="Phobius"/>
    </source>
</evidence>
<keyword evidence="1" id="KW-0812">Transmembrane</keyword>
<organism evidence="2 3">
    <name type="scientific">Mesorhabditis belari</name>
    <dbReference type="NCBI Taxonomy" id="2138241"/>
    <lineage>
        <taxon>Eukaryota</taxon>
        <taxon>Metazoa</taxon>
        <taxon>Ecdysozoa</taxon>
        <taxon>Nematoda</taxon>
        <taxon>Chromadorea</taxon>
        <taxon>Rhabditida</taxon>
        <taxon>Rhabditina</taxon>
        <taxon>Rhabditomorpha</taxon>
        <taxon>Rhabditoidea</taxon>
        <taxon>Rhabditidae</taxon>
        <taxon>Mesorhabditinae</taxon>
        <taxon>Mesorhabditis</taxon>
    </lineage>
</organism>
<name>A0AAF3EU73_9BILA</name>
<sequence>MKQPKEVGVTGRLWCHVGTKKDYTPQQCEAGVEECFMFQCSGGQHDFYVRGCGVSILTKATGLQNESCFQAQGVCQYLGGESDCETCHKRHMCNTTNSSNFSLLSIFSLLLFLFT</sequence>
<dbReference type="AlphaFoldDB" id="A0AAF3EU73"/>
<reference evidence="3" key="1">
    <citation type="submission" date="2024-02" db="UniProtKB">
        <authorList>
            <consortium name="WormBaseParasite"/>
        </authorList>
    </citation>
    <scope>IDENTIFICATION</scope>
</reference>
<dbReference type="Proteomes" id="UP000887575">
    <property type="component" value="Unassembled WGS sequence"/>
</dbReference>
<feature type="transmembrane region" description="Helical" evidence="1">
    <location>
        <begin position="98"/>
        <end position="114"/>
    </location>
</feature>
<protein>
    <submittedName>
        <fullName evidence="3">Uncharacterized protein</fullName>
    </submittedName>
</protein>
<evidence type="ECO:0000313" key="3">
    <source>
        <dbReference type="WBParaSite" id="MBELARI_LOCUS17715"/>
    </source>
</evidence>
<proteinExistence type="predicted"/>
<accession>A0AAF3EU73</accession>